<proteinExistence type="predicted"/>
<dbReference type="Proteomes" id="UP000770661">
    <property type="component" value="Unassembled WGS sequence"/>
</dbReference>
<evidence type="ECO:0000313" key="3">
    <source>
        <dbReference type="Proteomes" id="UP000770661"/>
    </source>
</evidence>
<reference evidence="2" key="1">
    <citation type="submission" date="2020-07" db="EMBL/GenBank/DDBJ databases">
        <title>The High-quality genome of the commercially important snow crab, Chionoecetes opilio.</title>
        <authorList>
            <person name="Jeong J.-H."/>
            <person name="Ryu S."/>
        </authorList>
    </citation>
    <scope>NUCLEOTIDE SEQUENCE</scope>
    <source>
        <strain evidence="2">MADBK_172401_WGS</strain>
        <tissue evidence="2">Digestive gland</tissue>
    </source>
</reference>
<feature type="region of interest" description="Disordered" evidence="1">
    <location>
        <begin position="54"/>
        <end position="82"/>
    </location>
</feature>
<accession>A0A8J5D156</accession>
<protein>
    <submittedName>
        <fullName evidence="2">Uncharacterized protein</fullName>
    </submittedName>
</protein>
<dbReference type="EMBL" id="JACEEZ010006414">
    <property type="protein sequence ID" value="KAG0724800.1"/>
    <property type="molecule type" value="Genomic_DNA"/>
</dbReference>
<name>A0A8J5D156_CHIOP</name>
<dbReference type="AlphaFoldDB" id="A0A8J5D156"/>
<comment type="caution">
    <text evidence="2">The sequence shown here is derived from an EMBL/GenBank/DDBJ whole genome shotgun (WGS) entry which is preliminary data.</text>
</comment>
<evidence type="ECO:0000313" key="2">
    <source>
        <dbReference type="EMBL" id="KAG0724800.1"/>
    </source>
</evidence>
<gene>
    <name evidence="2" type="ORF">GWK47_004935</name>
</gene>
<sequence>MIGVLLPTAWTPPLSPPSKNPFVGRPSWCFRPYQRHENLLVFFPAECSASFHQSGPRRSPLPSWTIPARSSPVKSASQKQRPPYANGIIKPTTACVERLSFSTPRGSPTQFFFGLHPCVANLHSGLSCKTSLGFPEQTMMKCKQVIKHVSPWAYLLTAWGHSRVVSLSSFAVSYSSVCQIKRISWHIMHTAWVVHFWFRGVRVDVDALCVHLKPVSCKTVKNMKELFPVSYRSYVFHRVA</sequence>
<evidence type="ECO:0000256" key="1">
    <source>
        <dbReference type="SAM" id="MobiDB-lite"/>
    </source>
</evidence>
<organism evidence="2 3">
    <name type="scientific">Chionoecetes opilio</name>
    <name type="common">Atlantic snow crab</name>
    <name type="synonym">Cancer opilio</name>
    <dbReference type="NCBI Taxonomy" id="41210"/>
    <lineage>
        <taxon>Eukaryota</taxon>
        <taxon>Metazoa</taxon>
        <taxon>Ecdysozoa</taxon>
        <taxon>Arthropoda</taxon>
        <taxon>Crustacea</taxon>
        <taxon>Multicrustacea</taxon>
        <taxon>Malacostraca</taxon>
        <taxon>Eumalacostraca</taxon>
        <taxon>Eucarida</taxon>
        <taxon>Decapoda</taxon>
        <taxon>Pleocyemata</taxon>
        <taxon>Brachyura</taxon>
        <taxon>Eubrachyura</taxon>
        <taxon>Majoidea</taxon>
        <taxon>Majidae</taxon>
        <taxon>Chionoecetes</taxon>
    </lineage>
</organism>
<keyword evidence="3" id="KW-1185">Reference proteome</keyword>